<dbReference type="InterPro" id="IPR036942">
    <property type="entry name" value="Beta-barrel_TonB_sf"/>
</dbReference>
<dbReference type="OrthoDB" id="9768177at2"/>
<proteinExistence type="inferred from homology"/>
<evidence type="ECO:0000256" key="3">
    <source>
        <dbReference type="ARBA" id="ARBA00022452"/>
    </source>
</evidence>
<comment type="subcellular location">
    <subcellularLocation>
        <location evidence="1 11">Cell outer membrane</location>
        <topology evidence="1 11">Multi-pass membrane protein</topology>
    </subcellularLocation>
</comment>
<keyword evidence="5 11" id="KW-0812">Transmembrane</keyword>
<keyword evidence="2 11" id="KW-0813">Transport</keyword>
<feature type="domain" description="TonB-dependent receptor plug" evidence="13">
    <location>
        <begin position="121"/>
        <end position="227"/>
    </location>
</feature>
<keyword evidence="4" id="KW-0410">Iron transport</keyword>
<keyword evidence="3 11" id="KW-1134">Transmembrane beta strand</keyword>
<dbReference type="PANTHER" id="PTHR32552">
    <property type="entry name" value="FERRICHROME IRON RECEPTOR-RELATED"/>
    <property type="match status" value="1"/>
</dbReference>
<dbReference type="Gene3D" id="2.170.130.10">
    <property type="entry name" value="TonB-dependent receptor, plug domain"/>
    <property type="match status" value="1"/>
</dbReference>
<dbReference type="Pfam" id="PF13715">
    <property type="entry name" value="CarbopepD_reg_2"/>
    <property type="match status" value="1"/>
</dbReference>
<dbReference type="SUPFAM" id="SSF56935">
    <property type="entry name" value="Porins"/>
    <property type="match status" value="1"/>
</dbReference>
<evidence type="ECO:0000256" key="5">
    <source>
        <dbReference type="ARBA" id="ARBA00022692"/>
    </source>
</evidence>
<dbReference type="GO" id="GO:0009279">
    <property type="term" value="C:cell outer membrane"/>
    <property type="evidence" value="ECO:0007669"/>
    <property type="project" value="UniProtKB-SubCell"/>
</dbReference>
<evidence type="ECO:0000256" key="10">
    <source>
        <dbReference type="ARBA" id="ARBA00023237"/>
    </source>
</evidence>
<dbReference type="Gene3D" id="2.60.40.1120">
    <property type="entry name" value="Carboxypeptidase-like, regulatory domain"/>
    <property type="match status" value="1"/>
</dbReference>
<evidence type="ECO:0000313" key="14">
    <source>
        <dbReference type="EMBL" id="CEN50061.1"/>
    </source>
</evidence>
<dbReference type="InterPro" id="IPR037066">
    <property type="entry name" value="Plug_dom_sf"/>
</dbReference>
<dbReference type="NCBIfam" id="TIGR04056">
    <property type="entry name" value="OMP_RagA_SusC"/>
    <property type="match status" value="1"/>
</dbReference>
<keyword evidence="8" id="KW-0798">TonB box</keyword>
<dbReference type="PROSITE" id="PS52016">
    <property type="entry name" value="TONB_DEPENDENT_REC_3"/>
    <property type="match status" value="1"/>
</dbReference>
<comment type="similarity">
    <text evidence="11">Belongs to the TonB-dependent receptor family.</text>
</comment>
<accession>A0A0B7IDR8</accession>
<evidence type="ECO:0000256" key="4">
    <source>
        <dbReference type="ARBA" id="ARBA00022496"/>
    </source>
</evidence>
<dbReference type="InterPro" id="IPR012910">
    <property type="entry name" value="Plug_dom"/>
</dbReference>
<gene>
    <name evidence="14" type="ORF">CCAND93_100003</name>
</gene>
<keyword evidence="9 11" id="KW-0472">Membrane</keyword>
<name>A0A0B7IDR8_9FLAO</name>
<dbReference type="GO" id="GO:0006826">
    <property type="term" value="P:iron ion transport"/>
    <property type="evidence" value="ECO:0007669"/>
    <property type="project" value="UniProtKB-KW"/>
</dbReference>
<evidence type="ECO:0000256" key="12">
    <source>
        <dbReference type="SAM" id="SignalP"/>
    </source>
</evidence>
<dbReference type="RefSeq" id="WP_042005307.1">
    <property type="nucleotide sequence ID" value="NZ_CDOL01000002.1"/>
</dbReference>
<organism evidence="14 15">
    <name type="scientific">Capnocytophaga canis</name>
    <dbReference type="NCBI Taxonomy" id="1848903"/>
    <lineage>
        <taxon>Bacteria</taxon>
        <taxon>Pseudomonadati</taxon>
        <taxon>Bacteroidota</taxon>
        <taxon>Flavobacteriia</taxon>
        <taxon>Flavobacteriales</taxon>
        <taxon>Flavobacteriaceae</taxon>
        <taxon>Capnocytophaga</taxon>
    </lineage>
</organism>
<dbReference type="InterPro" id="IPR023996">
    <property type="entry name" value="TonB-dep_OMP_SusC/RagA"/>
</dbReference>
<dbReference type="NCBIfam" id="TIGR04057">
    <property type="entry name" value="SusC_RagA_signa"/>
    <property type="match status" value="1"/>
</dbReference>
<dbReference type="InterPro" id="IPR023997">
    <property type="entry name" value="TonB-dep_OMP_SusC/RagA_CS"/>
</dbReference>
<dbReference type="InterPro" id="IPR039426">
    <property type="entry name" value="TonB-dep_rcpt-like"/>
</dbReference>
<evidence type="ECO:0000256" key="1">
    <source>
        <dbReference type="ARBA" id="ARBA00004571"/>
    </source>
</evidence>
<dbReference type="Proteomes" id="UP000038200">
    <property type="component" value="Unassembled WGS sequence"/>
</dbReference>
<evidence type="ECO:0000313" key="15">
    <source>
        <dbReference type="Proteomes" id="UP000038200"/>
    </source>
</evidence>
<protein>
    <submittedName>
        <fullName evidence="14">TonB-dependent receptor plug domain protein</fullName>
    </submittedName>
</protein>
<dbReference type="AlphaFoldDB" id="A0A0B7IDR8"/>
<evidence type="ECO:0000256" key="8">
    <source>
        <dbReference type="ARBA" id="ARBA00023077"/>
    </source>
</evidence>
<dbReference type="PANTHER" id="PTHR32552:SF81">
    <property type="entry name" value="TONB-DEPENDENT OUTER MEMBRANE RECEPTOR"/>
    <property type="match status" value="1"/>
</dbReference>
<keyword evidence="14" id="KW-0675">Receptor</keyword>
<feature type="signal peptide" evidence="12">
    <location>
        <begin position="1"/>
        <end position="23"/>
    </location>
</feature>
<evidence type="ECO:0000256" key="2">
    <source>
        <dbReference type="ARBA" id="ARBA00022448"/>
    </source>
</evidence>
<dbReference type="Pfam" id="PF07715">
    <property type="entry name" value="Plug"/>
    <property type="match status" value="1"/>
</dbReference>
<keyword evidence="12" id="KW-0732">Signal</keyword>
<sequence>MKGKFLKHILIMSLCFFLQGVFAQEKEVSGVVTSSDDGMPIPAVSVIVKGTNRGVATDFDGKYTIKANEGEILQFISLGFTTVEKKVTGGSNTLIINALMKEEANQLEEVVIMGYGGTREKAKLTNSIATVKTEVLEKGSFSNPAQALSGAVAGLRVAQTSGKPGSVPTLILRGGTNLNGSGSPLVIVDGQVRGGLNDLNPNDIESMEVLKDAGATAIYGARANNGVILVTTKRGKVGSSSMNLRMKHGFDYMNNKYEFLNARDYLYWQRNAVYNTSRIYQLADGTWKGYANANSLNNAGAYGTGNLHFHPRTGELIDPNIYSQAVWSPMLFEGLSDSQKQALLNQGWETMIDPVTGKEIIFSNFDRSSTAFRSFALTRDYTFSMTGGNEKGKYYASLGYFNQEGLPVNNWYKRLNGTLNAEYQLKPWLKSISSFAIAHATWNDNMNGMGDGTYFGRMLSAPPTQKEYVNGKLVLGRDRQDGNPWIYDGKFIRKNNTDKFNLGQSFKVDLFKGLSFTLNGYVMFDEGVYESFDKDYLERPNSINKTRSSSASFGRTLRQTYNGIFNYKVSLGSHNLDAMAGYEYYDNYYRDFSARGEGAPTDDFMDLGLTLNQEGKRHIDSGHSNIRIKSYFGRLNYDYDGKYLLSFTLRTDGYSSLIDNRWGTFPGVSGGWVVTKEDFVSDSFKDILSFAKLRASFGLNGNASGIGAYDLQGSYGTGKYKGQTGFHLGSLPNTGLRWEKSKTFEVGADLMFLENRLSTNITFYDRLTEDKYADIGLPHSSGITGIRTNNGAFRNRGIEFEANFKAINKEKMRWDIGLNMTHNRNIVVKLPSNGLERNRQGAFQVYDGTTGNKIWVGGYQEGQTPGDLYVYEALGIYKNEEEVRQLANNLIDESLGGGGYGSDNKKLYGPAAWEALSNAEKANNRNLPIQPGDVIWKDVNGDGKIDQFDKVKVGNIFPKLTGGINTTFSYENLSISARMDYAIGFKQFINGIGTLPWYMANAQGSFNSVVEVKDSWTPENPNAKYPRYMWADQLGKRNFTRDTSMFVYEGSYLSFREVTLAYSFDSDLCKSLSLTNLEVSLTGQNLGYWTKSKAYSPENLGTSANDYSLPRTVIIGLNLTF</sequence>
<keyword evidence="6" id="KW-0408">Iron</keyword>
<keyword evidence="10 11" id="KW-0998">Cell outer membrane</keyword>
<dbReference type="SUPFAM" id="SSF49464">
    <property type="entry name" value="Carboxypeptidase regulatory domain-like"/>
    <property type="match status" value="1"/>
</dbReference>
<reference evidence="14 15" key="1">
    <citation type="submission" date="2015-01" db="EMBL/GenBank/DDBJ databases">
        <authorList>
            <person name="Xiang T."/>
            <person name="Song Y."/>
            <person name="Huang L."/>
            <person name="Wang B."/>
            <person name="Wu P."/>
        </authorList>
    </citation>
    <scope>NUCLEOTIDE SEQUENCE [LARGE SCALE GENOMIC DNA]</scope>
    <source>
        <strain evidence="14 15">CcD93</strain>
    </source>
</reference>
<feature type="chain" id="PRO_5002133003" evidence="12">
    <location>
        <begin position="24"/>
        <end position="1121"/>
    </location>
</feature>
<dbReference type="Gene3D" id="2.40.170.20">
    <property type="entry name" value="TonB-dependent receptor, beta-barrel domain"/>
    <property type="match status" value="1"/>
</dbReference>
<evidence type="ECO:0000256" key="9">
    <source>
        <dbReference type="ARBA" id="ARBA00023136"/>
    </source>
</evidence>
<evidence type="ECO:0000256" key="6">
    <source>
        <dbReference type="ARBA" id="ARBA00023004"/>
    </source>
</evidence>
<evidence type="ECO:0000256" key="7">
    <source>
        <dbReference type="ARBA" id="ARBA00023065"/>
    </source>
</evidence>
<keyword evidence="7" id="KW-0406">Ion transport</keyword>
<dbReference type="EMBL" id="CDOL01000002">
    <property type="protein sequence ID" value="CEN50061.1"/>
    <property type="molecule type" value="Genomic_DNA"/>
</dbReference>
<dbReference type="InterPro" id="IPR008969">
    <property type="entry name" value="CarboxyPept-like_regulatory"/>
</dbReference>
<evidence type="ECO:0000259" key="13">
    <source>
        <dbReference type="Pfam" id="PF07715"/>
    </source>
</evidence>
<evidence type="ECO:0000256" key="11">
    <source>
        <dbReference type="PROSITE-ProRule" id="PRU01360"/>
    </source>
</evidence>